<proteinExistence type="predicted"/>
<dbReference type="RefSeq" id="WP_326504453.1">
    <property type="nucleotide sequence ID" value="NZ_JAWIIV010000001.1"/>
</dbReference>
<dbReference type="Pfam" id="PF12893">
    <property type="entry name" value="Lumazine_bd_2"/>
    <property type="match status" value="1"/>
</dbReference>
<name>A0ABU6J2H0_9BURK</name>
<protein>
    <submittedName>
        <fullName evidence="1">Nuclear transport factor 2 family protein</fullName>
    </submittedName>
</protein>
<evidence type="ECO:0000313" key="2">
    <source>
        <dbReference type="Proteomes" id="UP001352263"/>
    </source>
</evidence>
<reference evidence="1 2" key="1">
    <citation type="submission" date="2023-10" db="EMBL/GenBank/DDBJ databases">
        <title>Noviherbaspirillum sp. CPCC 100848 genome assembly.</title>
        <authorList>
            <person name="Li X.Y."/>
            <person name="Fang X.M."/>
        </authorList>
    </citation>
    <scope>NUCLEOTIDE SEQUENCE [LARGE SCALE GENOMIC DNA]</scope>
    <source>
        <strain evidence="1 2">CPCC 100848</strain>
    </source>
</reference>
<dbReference type="Proteomes" id="UP001352263">
    <property type="component" value="Unassembled WGS sequence"/>
</dbReference>
<comment type="caution">
    <text evidence="1">The sequence shown here is derived from an EMBL/GenBank/DDBJ whole genome shotgun (WGS) entry which is preliminary data.</text>
</comment>
<organism evidence="1 2">
    <name type="scientific">Noviherbaspirillum album</name>
    <dbReference type="NCBI Taxonomy" id="3080276"/>
    <lineage>
        <taxon>Bacteria</taxon>
        <taxon>Pseudomonadati</taxon>
        <taxon>Pseudomonadota</taxon>
        <taxon>Betaproteobacteria</taxon>
        <taxon>Burkholderiales</taxon>
        <taxon>Oxalobacteraceae</taxon>
        <taxon>Noviherbaspirillum</taxon>
    </lineage>
</organism>
<dbReference type="Gene3D" id="3.10.450.50">
    <property type="match status" value="1"/>
</dbReference>
<dbReference type="InterPro" id="IPR039437">
    <property type="entry name" value="FrzH/put_lumazine-bd"/>
</dbReference>
<keyword evidence="2" id="KW-1185">Reference proteome</keyword>
<accession>A0ABU6J2H0</accession>
<dbReference type="SUPFAM" id="SSF54427">
    <property type="entry name" value="NTF2-like"/>
    <property type="match status" value="1"/>
</dbReference>
<sequence length="128" mass="14708">MNDHEAVIAVVAEYCQGVFRGDIALLRKVFHPKAALFAEVRGQPYYRALDDYLVVVANRESPHARGEPFRMKPITIEVTHEIAFAKVSCPMYDYHYVDYLSFVRLDGEWRIVNKLFTDVGIQGLVNNM</sequence>
<dbReference type="InterPro" id="IPR032710">
    <property type="entry name" value="NTF2-like_dom_sf"/>
</dbReference>
<dbReference type="EMBL" id="JAWIIV010000001">
    <property type="protein sequence ID" value="MEC4717703.1"/>
    <property type="molecule type" value="Genomic_DNA"/>
</dbReference>
<gene>
    <name evidence="1" type="ORF">RY831_00915</name>
</gene>
<evidence type="ECO:0000313" key="1">
    <source>
        <dbReference type="EMBL" id="MEC4717703.1"/>
    </source>
</evidence>